<protein>
    <submittedName>
        <fullName evidence="1">Uncharacterized protein</fullName>
    </submittedName>
</protein>
<proteinExistence type="predicted"/>
<dbReference type="Proteomes" id="UP001162261">
    <property type="component" value="Unassembled WGS sequence"/>
</dbReference>
<name>A0AA43BMU7_ACIJO</name>
<dbReference type="RefSeq" id="WP_151836644.1">
    <property type="nucleotide sequence ID" value="NZ_BKWH01000046.1"/>
</dbReference>
<gene>
    <name evidence="1" type="ORF">N5J46_16785</name>
</gene>
<evidence type="ECO:0000313" key="2">
    <source>
        <dbReference type="Proteomes" id="UP001162261"/>
    </source>
</evidence>
<comment type="caution">
    <text evidence="1">The sequence shown here is derived from an EMBL/GenBank/DDBJ whole genome shotgun (WGS) entry which is preliminary data.</text>
</comment>
<dbReference type="AlphaFoldDB" id="A0AA43BMU7"/>
<dbReference type="EMBL" id="JAOCLH010000063">
    <property type="protein sequence ID" value="MDH2174042.1"/>
    <property type="molecule type" value="Genomic_DNA"/>
</dbReference>
<sequence>MKISAINIGLCCLFFLHNTYASDDWSQRWESSRTRTAEHLAQANLIELMDSDYYDGLGKTTVYSNTTSTSSIGTVNTSTSNVNLTGSDNSVGISSDATNTSEVNSTTNKANQACPNLGTLTGATLC</sequence>
<evidence type="ECO:0000313" key="1">
    <source>
        <dbReference type="EMBL" id="MDH2174042.1"/>
    </source>
</evidence>
<organism evidence="1 2">
    <name type="scientific">Acinetobacter johnsonii</name>
    <dbReference type="NCBI Taxonomy" id="40214"/>
    <lineage>
        <taxon>Bacteria</taxon>
        <taxon>Pseudomonadati</taxon>
        <taxon>Pseudomonadota</taxon>
        <taxon>Gammaproteobacteria</taxon>
        <taxon>Moraxellales</taxon>
        <taxon>Moraxellaceae</taxon>
        <taxon>Acinetobacter</taxon>
    </lineage>
</organism>
<accession>A0AA43BMU7</accession>
<reference evidence="1" key="1">
    <citation type="submission" date="2022-09" db="EMBL/GenBank/DDBJ databases">
        <title>Intensive care unit water sources are persistently colonized with multi-drug resistant bacteria and are the site of extensive horizontal gene transfer of antibiotic resistance genes.</title>
        <authorList>
            <person name="Diorio-Toth L."/>
        </authorList>
    </citation>
    <scope>NUCLEOTIDE SEQUENCE</scope>
    <source>
        <strain evidence="1">GD03649</strain>
    </source>
</reference>